<comment type="caution">
    <text evidence="3">The sequence shown here is derived from an EMBL/GenBank/DDBJ whole genome shotgun (WGS) entry which is preliminary data.</text>
</comment>
<sequence length="530" mass="57430">MKGKVACLSIIGLILLAAGIVMYFYVPTIAPGVAESIANPDNLFNLDMLTTSLQGLFKSPLLAVNYIMFGIAGLLVVLLLIDIVVIIAKKHALGLLETLGYLIGSAAILWCGLILFIEEGYCQIYSPGAKFSDGGYVGAIIANFSDLGAKDALLGLIAPLLMLVGAILVVVAVIVDMAYMGSLEVVRKPKKIAQDASVYSTDALYAHEVNEEEPKADEAAPAAKSPDVVAVPGGSAVSGPLLVQYINTYSPDAAHTKATPSSERALTAEEIRQIIHDELRREEKPEPKQPVIVAVPSPAPAAEKAEPAPTLTPEEVRQIVSEEIKASTPVDDVVVEPEPEPALTAEDVKRIIAEALSETKKVEEKPAEPEPVDIRAIIKEELSAYREEEEKKAAAEKEAEEKAKADEEARLKIVEEARKEALEQLRKEAEEKAKAQEEEARKQAEAEKAEEEKRLADEKHEALLKQLEDARKAEEARRAEEEKKPVLTADNIREIVADELSKLSADKEGEDITADLIRTIVRQEVQAAAP</sequence>
<gene>
    <name evidence="3" type="ORF">IAC61_01520</name>
</gene>
<feature type="transmembrane region" description="Helical" evidence="2">
    <location>
        <begin position="153"/>
        <end position="179"/>
    </location>
</feature>
<feature type="transmembrane region" description="Helical" evidence="2">
    <location>
        <begin position="66"/>
        <end position="87"/>
    </location>
</feature>
<evidence type="ECO:0000313" key="3">
    <source>
        <dbReference type="EMBL" id="MBO8425986.1"/>
    </source>
</evidence>
<name>A0A9D9DGG7_9FIRM</name>
<feature type="transmembrane region" description="Helical" evidence="2">
    <location>
        <begin position="99"/>
        <end position="117"/>
    </location>
</feature>
<keyword evidence="2" id="KW-0472">Membrane</keyword>
<proteinExistence type="predicted"/>
<feature type="non-terminal residue" evidence="3">
    <location>
        <position position="530"/>
    </location>
</feature>
<accession>A0A9D9DGG7</accession>
<reference evidence="3" key="1">
    <citation type="submission" date="2020-10" db="EMBL/GenBank/DDBJ databases">
        <authorList>
            <person name="Gilroy R."/>
        </authorList>
    </citation>
    <scope>NUCLEOTIDE SEQUENCE</scope>
    <source>
        <strain evidence="3">17113</strain>
    </source>
</reference>
<dbReference type="AlphaFoldDB" id="A0A9D9DGG7"/>
<keyword evidence="2" id="KW-1133">Transmembrane helix</keyword>
<organism evidence="3 4">
    <name type="scientific">Candidatus Alloenteromonas pullistercoris</name>
    <dbReference type="NCBI Taxonomy" id="2840785"/>
    <lineage>
        <taxon>Bacteria</taxon>
        <taxon>Bacillati</taxon>
        <taxon>Bacillota</taxon>
        <taxon>Bacillota incertae sedis</taxon>
        <taxon>Candidatus Alloenteromonas</taxon>
    </lineage>
</organism>
<protein>
    <submittedName>
        <fullName evidence="3">Uncharacterized protein</fullName>
    </submittedName>
</protein>
<dbReference type="EMBL" id="JADINA010000012">
    <property type="protein sequence ID" value="MBO8425986.1"/>
    <property type="molecule type" value="Genomic_DNA"/>
</dbReference>
<feature type="region of interest" description="Disordered" evidence="1">
    <location>
        <begin position="425"/>
        <end position="459"/>
    </location>
</feature>
<evidence type="ECO:0000256" key="2">
    <source>
        <dbReference type="SAM" id="Phobius"/>
    </source>
</evidence>
<evidence type="ECO:0000313" key="4">
    <source>
        <dbReference type="Proteomes" id="UP000823634"/>
    </source>
</evidence>
<feature type="region of interest" description="Disordered" evidence="1">
    <location>
        <begin position="386"/>
        <end position="407"/>
    </location>
</feature>
<keyword evidence="2" id="KW-0812">Transmembrane</keyword>
<dbReference type="Proteomes" id="UP000823634">
    <property type="component" value="Unassembled WGS sequence"/>
</dbReference>
<evidence type="ECO:0000256" key="1">
    <source>
        <dbReference type="SAM" id="MobiDB-lite"/>
    </source>
</evidence>
<reference evidence="3" key="2">
    <citation type="journal article" date="2021" name="PeerJ">
        <title>Extensive microbial diversity within the chicken gut microbiome revealed by metagenomics and culture.</title>
        <authorList>
            <person name="Gilroy R."/>
            <person name="Ravi A."/>
            <person name="Getino M."/>
            <person name="Pursley I."/>
            <person name="Horton D.L."/>
            <person name="Alikhan N.F."/>
            <person name="Baker D."/>
            <person name="Gharbi K."/>
            <person name="Hall N."/>
            <person name="Watson M."/>
            <person name="Adriaenssens E.M."/>
            <person name="Foster-Nyarko E."/>
            <person name="Jarju S."/>
            <person name="Secka A."/>
            <person name="Antonio M."/>
            <person name="Oren A."/>
            <person name="Chaudhuri R.R."/>
            <person name="La Ragione R."/>
            <person name="Hildebrand F."/>
            <person name="Pallen M.J."/>
        </authorList>
    </citation>
    <scope>NUCLEOTIDE SEQUENCE</scope>
    <source>
        <strain evidence="3">17113</strain>
    </source>
</reference>